<dbReference type="Gene3D" id="3.30.40.10">
    <property type="entry name" value="Zinc/RING finger domain, C3HC4 (zinc finger)"/>
    <property type="match status" value="1"/>
</dbReference>
<protein>
    <submittedName>
        <fullName evidence="5">Uu.00g083340.m01.CDS01</fullName>
    </submittedName>
</protein>
<sequence>MLKAEEYEEFFIELDAKAFLWACRGGLKKLARELGFDKVDFDPISTPKRIIITGTAKVYEAAMAIMESRTHPESQGSSPGTQDCSVCWTEAENPIRTQCNHVYCLDCFENMCTSATTQGYGDQDYMCRRFWQL</sequence>
<reference evidence="5" key="1">
    <citation type="submission" date="2023-10" db="EMBL/GenBank/DDBJ databases">
        <authorList>
            <person name="Hackl T."/>
        </authorList>
    </citation>
    <scope>NUCLEOTIDE SEQUENCE</scope>
</reference>
<accession>A0AAI8VG54</accession>
<organism evidence="5 6">
    <name type="scientific">Anthostomella pinea</name>
    <dbReference type="NCBI Taxonomy" id="933095"/>
    <lineage>
        <taxon>Eukaryota</taxon>
        <taxon>Fungi</taxon>
        <taxon>Dikarya</taxon>
        <taxon>Ascomycota</taxon>
        <taxon>Pezizomycotina</taxon>
        <taxon>Sordariomycetes</taxon>
        <taxon>Xylariomycetidae</taxon>
        <taxon>Xylariales</taxon>
        <taxon>Xylariaceae</taxon>
        <taxon>Anthostomella</taxon>
    </lineage>
</organism>
<dbReference type="EMBL" id="CAUWAG010000010">
    <property type="protein sequence ID" value="CAJ2507148.1"/>
    <property type="molecule type" value="Genomic_DNA"/>
</dbReference>
<dbReference type="AlphaFoldDB" id="A0AAI8VG54"/>
<proteinExistence type="predicted"/>
<feature type="domain" description="Zinc finger C3HC4 RING-type" evidence="4">
    <location>
        <begin position="84"/>
        <end position="113"/>
    </location>
</feature>
<evidence type="ECO:0000313" key="5">
    <source>
        <dbReference type="EMBL" id="CAJ2507148.1"/>
    </source>
</evidence>
<keyword evidence="6" id="KW-1185">Reference proteome</keyword>
<keyword evidence="3" id="KW-0862">Zinc</keyword>
<evidence type="ECO:0000256" key="1">
    <source>
        <dbReference type="ARBA" id="ARBA00022723"/>
    </source>
</evidence>
<keyword evidence="1" id="KW-0479">Metal-binding</keyword>
<dbReference type="Pfam" id="PF00097">
    <property type="entry name" value="zf-C3HC4"/>
    <property type="match status" value="1"/>
</dbReference>
<dbReference type="Proteomes" id="UP001295740">
    <property type="component" value="Unassembled WGS sequence"/>
</dbReference>
<dbReference type="SUPFAM" id="SSF57850">
    <property type="entry name" value="RING/U-box"/>
    <property type="match status" value="1"/>
</dbReference>
<dbReference type="InterPro" id="IPR018957">
    <property type="entry name" value="Znf_C3HC4_RING-type"/>
</dbReference>
<evidence type="ECO:0000259" key="4">
    <source>
        <dbReference type="Pfam" id="PF00097"/>
    </source>
</evidence>
<comment type="caution">
    <text evidence="5">The sequence shown here is derived from an EMBL/GenBank/DDBJ whole genome shotgun (WGS) entry which is preliminary data.</text>
</comment>
<name>A0AAI8VG54_9PEZI</name>
<keyword evidence="2" id="KW-0863">Zinc-finger</keyword>
<dbReference type="GO" id="GO:0008270">
    <property type="term" value="F:zinc ion binding"/>
    <property type="evidence" value="ECO:0007669"/>
    <property type="project" value="UniProtKB-KW"/>
</dbReference>
<dbReference type="InterPro" id="IPR013083">
    <property type="entry name" value="Znf_RING/FYVE/PHD"/>
</dbReference>
<gene>
    <name evidence="5" type="ORF">KHLLAP_LOCUS7616</name>
</gene>
<evidence type="ECO:0000256" key="2">
    <source>
        <dbReference type="ARBA" id="ARBA00022771"/>
    </source>
</evidence>
<evidence type="ECO:0000313" key="6">
    <source>
        <dbReference type="Proteomes" id="UP001295740"/>
    </source>
</evidence>
<evidence type="ECO:0000256" key="3">
    <source>
        <dbReference type="ARBA" id="ARBA00022833"/>
    </source>
</evidence>